<dbReference type="Pfam" id="PF01822">
    <property type="entry name" value="WSC"/>
    <property type="match status" value="3"/>
</dbReference>
<dbReference type="EMBL" id="NHTK01001177">
    <property type="protein sequence ID" value="PPR02298.1"/>
    <property type="molecule type" value="Genomic_DNA"/>
</dbReference>
<proteinExistence type="predicted"/>
<protein>
    <recommendedName>
        <fullName evidence="4">WSC domain-containing protein</fullName>
    </recommendedName>
</protein>
<dbReference type="Proteomes" id="UP000284842">
    <property type="component" value="Unassembled WGS sequence"/>
</dbReference>
<dbReference type="PANTHER" id="PTHR45964">
    <property type="entry name" value="WSCD FAMILY MEMBER CG9164"/>
    <property type="match status" value="1"/>
</dbReference>
<dbReference type="PROSITE" id="PS51212">
    <property type="entry name" value="WSC"/>
    <property type="match status" value="3"/>
</dbReference>
<keyword evidence="6" id="KW-1185">Reference proteome</keyword>
<dbReference type="PANTHER" id="PTHR45964:SF5">
    <property type="entry name" value="WSCD FAMILY MEMBER CG9164"/>
    <property type="match status" value="1"/>
</dbReference>
<reference evidence="5 6" key="1">
    <citation type="journal article" date="2018" name="Evol. Lett.">
        <title>Horizontal gene cluster transfer increased hallucinogenic mushroom diversity.</title>
        <authorList>
            <person name="Reynolds H.T."/>
            <person name="Vijayakumar V."/>
            <person name="Gluck-Thaler E."/>
            <person name="Korotkin H.B."/>
            <person name="Matheny P.B."/>
            <person name="Slot J.C."/>
        </authorList>
    </citation>
    <scope>NUCLEOTIDE SEQUENCE [LARGE SCALE GENOMIC DNA]</scope>
    <source>
        <strain evidence="5 6">2629</strain>
    </source>
</reference>
<dbReference type="Pfam" id="PF03659">
    <property type="entry name" value="Glyco_hydro_71"/>
    <property type="match status" value="1"/>
</dbReference>
<dbReference type="OrthoDB" id="3257981at2759"/>
<comment type="caution">
    <text evidence="5">The sequence shown here is derived from an EMBL/GenBank/DDBJ whole genome shotgun (WGS) entry which is preliminary data.</text>
</comment>
<evidence type="ECO:0000256" key="2">
    <source>
        <dbReference type="SAM" id="MobiDB-lite"/>
    </source>
</evidence>
<organism evidence="5 6">
    <name type="scientific">Panaeolus cyanescens</name>
    <dbReference type="NCBI Taxonomy" id="181874"/>
    <lineage>
        <taxon>Eukaryota</taxon>
        <taxon>Fungi</taxon>
        <taxon>Dikarya</taxon>
        <taxon>Basidiomycota</taxon>
        <taxon>Agaricomycotina</taxon>
        <taxon>Agaricomycetes</taxon>
        <taxon>Agaricomycetidae</taxon>
        <taxon>Agaricales</taxon>
        <taxon>Agaricineae</taxon>
        <taxon>Galeropsidaceae</taxon>
        <taxon>Panaeolus</taxon>
    </lineage>
</organism>
<feature type="region of interest" description="Disordered" evidence="2">
    <location>
        <begin position="431"/>
        <end position="476"/>
    </location>
</feature>
<gene>
    <name evidence="5" type="ORF">CVT24_011636</name>
</gene>
<evidence type="ECO:0000313" key="6">
    <source>
        <dbReference type="Proteomes" id="UP000284842"/>
    </source>
</evidence>
<dbReference type="Gene3D" id="3.20.20.80">
    <property type="entry name" value="Glycosidases"/>
    <property type="match status" value="1"/>
</dbReference>
<dbReference type="STRING" id="181874.A0A409YH21"/>
<dbReference type="SMART" id="SM00321">
    <property type="entry name" value="WSC"/>
    <property type="match status" value="3"/>
</dbReference>
<dbReference type="InParanoid" id="A0A409YH21"/>
<dbReference type="InterPro" id="IPR002889">
    <property type="entry name" value="WSC_carb-bd"/>
</dbReference>
<name>A0A409YH21_9AGAR</name>
<sequence length="791" mass="86782">MRVTIQKTFLLLFLWTSYVQTGARLLRRSLNNQTLVVGDDPTELQKRDGTKYSYTDAHWEEDVRMIREKGVDAIALNLGRSEWQRTQIDRAYAAAQRLGTGLKLFLSFDFTEMDCHLSDFVDRVNRYKDHPNQFKVNGKPMVSSYEDCLGNAGWAALKAQTNAYVMPFISGIEGRFHEWPALDSWYCWGCAWPQNNHPKNTDDDYYYLSQLGSRYATTVSMWMYTHYNYKNFYLRGDDWLINNRWEQLIAMRDSLTFVELVTWNDYGESDYFGPIKGEQPTGTTWANGFPHTAWYDMSEYYMTAFKTGSYPPITQDVIYFWARPHPAHATASGDNLPKPRGWDWTEDSMWAAVFATAPSTVTLKCGSSQSTFDVGAGVTKLKIPLAAGKMTVQMVRNGVTMINYTPQDYTYILNPVFYNYNAWVGSATASVSPSPSSTSSSTSYTPTTTSTTPTSTSSTPTTTSTTPTTTSPPAATTTAAGVAWGYKGCYEDSPTRILSTGPLSDSSLTINKCLTRCQSNGFSFAGVQYGVECFCGSSIRAGAVIKPETDCSKPCGGNANEKCGEGYRMNIYQALSTVPSSSSTSTSPAPSPTTSWTNYGCVAEGTSGSRRALTGASFQQSNMTPQRCQTLCAAYQFAGTEYGNECHCGNTIQNNGATGNIIAASNCPMNCAGDSTQKCGGDWTLGVYSKSWSSAGCFTDSSSRVLRGFYVDQGGMTTEKCVNMCAVAGYSMAGTQYGRECLCGNQVHRDGGAGFSVPLGECNMPCHGNSSQMCGAGWRINLYLRPGTTIN</sequence>
<feature type="domain" description="WSC" evidence="4">
    <location>
        <begin position="483"/>
        <end position="575"/>
    </location>
</feature>
<feature type="domain" description="WSC" evidence="4">
    <location>
        <begin position="692"/>
        <end position="786"/>
    </location>
</feature>
<keyword evidence="1" id="KW-0677">Repeat</keyword>
<dbReference type="CDD" id="cd11577">
    <property type="entry name" value="GH71"/>
    <property type="match status" value="1"/>
</dbReference>
<evidence type="ECO:0000256" key="1">
    <source>
        <dbReference type="ARBA" id="ARBA00022737"/>
    </source>
</evidence>
<feature type="chain" id="PRO_5019129139" description="WSC domain-containing protein" evidence="3">
    <location>
        <begin position="22"/>
        <end position="791"/>
    </location>
</feature>
<dbReference type="InterPro" id="IPR005197">
    <property type="entry name" value="Glyco_hydro_71"/>
</dbReference>
<dbReference type="InterPro" id="IPR051589">
    <property type="entry name" value="Sialate-O-sulfotransferase"/>
</dbReference>
<keyword evidence="3" id="KW-0732">Signal</keyword>
<dbReference type="GO" id="GO:0051118">
    <property type="term" value="F:glucan endo-1,3-alpha-glucosidase activity"/>
    <property type="evidence" value="ECO:0007669"/>
    <property type="project" value="InterPro"/>
</dbReference>
<feature type="signal peptide" evidence="3">
    <location>
        <begin position="1"/>
        <end position="21"/>
    </location>
</feature>
<evidence type="ECO:0000256" key="3">
    <source>
        <dbReference type="SAM" id="SignalP"/>
    </source>
</evidence>
<evidence type="ECO:0000259" key="4">
    <source>
        <dbReference type="PROSITE" id="PS51212"/>
    </source>
</evidence>
<dbReference type="AlphaFoldDB" id="A0A409YH21"/>
<feature type="domain" description="WSC" evidence="4">
    <location>
        <begin position="595"/>
        <end position="691"/>
    </location>
</feature>
<evidence type="ECO:0000313" key="5">
    <source>
        <dbReference type="EMBL" id="PPR02298.1"/>
    </source>
</evidence>
<accession>A0A409YH21</accession>